<dbReference type="Pfam" id="PF02566">
    <property type="entry name" value="OsmC"/>
    <property type="match status" value="1"/>
</dbReference>
<dbReference type="EMBL" id="CP015220">
    <property type="protein sequence ID" value="AMY25247.1"/>
    <property type="molecule type" value="Genomic_DNA"/>
</dbReference>
<sequence length="156" mass="16682">MPTHDYALAVSWTGNRGHGTANAAAYDRDHLVTAPGKPDLSASSDPSFRGNPERWNPEELLVASLSSCHMLWYLGLAAASHVTVTDYVDSPTGVMTEQSDGSGQFVEVTLAPVVTVAESSMVTRAEELHAEAAAKCFIARSVNFPVRHNPTTRVTA</sequence>
<dbReference type="PANTHER" id="PTHR42830:SF2">
    <property type="entry name" value="OSMC_OHR FAMILY PROTEIN"/>
    <property type="match status" value="1"/>
</dbReference>
<dbReference type="PATRIC" id="fig|1653479.3.peg.4020"/>
<gene>
    <name evidence="1" type="ORF">A3Q41_03965</name>
</gene>
<dbReference type="Proteomes" id="UP000076038">
    <property type="component" value="Chromosome"/>
</dbReference>
<dbReference type="Gene3D" id="3.30.300.20">
    <property type="match status" value="1"/>
</dbReference>
<dbReference type="SUPFAM" id="SSF82784">
    <property type="entry name" value="OsmC-like"/>
    <property type="match status" value="1"/>
</dbReference>
<protein>
    <recommendedName>
        <fullName evidence="3">Peroxiredoxin</fullName>
    </recommendedName>
</protein>
<dbReference type="InterPro" id="IPR052707">
    <property type="entry name" value="OsmC_Ohr_Peroxiredoxin"/>
</dbReference>
<dbReference type="RefSeq" id="WP_048318443.1">
    <property type="nucleotide sequence ID" value="NZ_CP015220.1"/>
</dbReference>
<dbReference type="InterPro" id="IPR003718">
    <property type="entry name" value="OsmC/Ohr_fam"/>
</dbReference>
<evidence type="ECO:0000313" key="2">
    <source>
        <dbReference type="Proteomes" id="UP000076038"/>
    </source>
</evidence>
<dbReference type="InterPro" id="IPR015946">
    <property type="entry name" value="KH_dom-like_a/b"/>
</dbReference>
<evidence type="ECO:0000313" key="1">
    <source>
        <dbReference type="EMBL" id="AMY25247.1"/>
    </source>
</evidence>
<name>A0A143QS92_RHOFA</name>
<dbReference type="OrthoDB" id="9795405at2"/>
<organism evidence="1 2">
    <name type="scientific">Rhodococcoides fascians</name>
    <name type="common">Rhodococcus fascians</name>
    <dbReference type="NCBI Taxonomy" id="1828"/>
    <lineage>
        <taxon>Bacteria</taxon>
        <taxon>Bacillati</taxon>
        <taxon>Actinomycetota</taxon>
        <taxon>Actinomycetes</taxon>
        <taxon>Mycobacteriales</taxon>
        <taxon>Nocardiaceae</taxon>
        <taxon>Rhodococcoides</taxon>
    </lineage>
</organism>
<reference evidence="2" key="2">
    <citation type="submission" date="2016-04" db="EMBL/GenBank/DDBJ databases">
        <title>Complete Genome and Plasmid Sequences for Rhodococcus fascians D188 and Draft Sequences for Rhodococcus spp. Isolates PBTS 1 and PBTS 2.</title>
        <authorList>
            <person name="Stamer R."/>
            <person name="Vereecke D."/>
            <person name="Zhang Y."/>
            <person name="Schilkey F."/>
            <person name="Devitt N."/>
            <person name="Randall J."/>
        </authorList>
    </citation>
    <scope>NUCLEOTIDE SEQUENCE [LARGE SCALE GENOMIC DNA]</scope>
    <source>
        <strain evidence="2">PBTS2</strain>
    </source>
</reference>
<evidence type="ECO:0008006" key="3">
    <source>
        <dbReference type="Google" id="ProtNLM"/>
    </source>
</evidence>
<accession>A0A143QS92</accession>
<dbReference type="KEGG" id="rhs:A3Q41_03965"/>
<dbReference type="PANTHER" id="PTHR42830">
    <property type="entry name" value="OSMOTICALLY INDUCIBLE FAMILY PROTEIN"/>
    <property type="match status" value="1"/>
</dbReference>
<reference evidence="1 2" key="1">
    <citation type="journal article" date="2016" name="Genome Announc.">
        <title>Complete Genome and Plasmid Sequences for Rhodococcus fascians D188 and Draft Sequences for Rhodococcus Isolates PBTS 1 and PBTS 2.</title>
        <authorList>
            <person name="Stamler R.A."/>
            <person name="Vereecke D."/>
            <person name="Zhang Y."/>
            <person name="Schilkey F."/>
            <person name="Devitt N."/>
            <person name="Randall J.J."/>
        </authorList>
    </citation>
    <scope>NUCLEOTIDE SEQUENCE [LARGE SCALE GENOMIC DNA]</scope>
    <source>
        <strain evidence="1 2">PBTS2</strain>
    </source>
</reference>
<proteinExistence type="predicted"/>
<keyword evidence="2" id="KW-1185">Reference proteome</keyword>
<dbReference type="InterPro" id="IPR036102">
    <property type="entry name" value="OsmC/Ohrsf"/>
</dbReference>
<dbReference type="AlphaFoldDB" id="A0A143QS92"/>